<comment type="caution">
    <text evidence="5">The sequence shown here is derived from an EMBL/GenBank/DDBJ whole genome shotgun (WGS) entry which is preliminary data.</text>
</comment>
<evidence type="ECO:0000256" key="1">
    <source>
        <dbReference type="PIRNR" id="PIRNR001365"/>
    </source>
</evidence>
<dbReference type="PANTHER" id="PTHR12128">
    <property type="entry name" value="DIHYDRODIPICOLINATE SYNTHASE"/>
    <property type="match status" value="1"/>
</dbReference>
<reference evidence="5" key="1">
    <citation type="journal article" date="2020" name="Stud. Mycol.">
        <title>101 Dothideomycetes genomes: a test case for predicting lifestyles and emergence of pathogens.</title>
        <authorList>
            <person name="Haridas S."/>
            <person name="Albert R."/>
            <person name="Binder M."/>
            <person name="Bloem J."/>
            <person name="Labutti K."/>
            <person name="Salamov A."/>
            <person name="Andreopoulos B."/>
            <person name="Baker S."/>
            <person name="Barry K."/>
            <person name="Bills G."/>
            <person name="Bluhm B."/>
            <person name="Cannon C."/>
            <person name="Castanera R."/>
            <person name="Culley D."/>
            <person name="Daum C."/>
            <person name="Ezra D."/>
            <person name="Gonzalez J."/>
            <person name="Henrissat B."/>
            <person name="Kuo A."/>
            <person name="Liang C."/>
            <person name="Lipzen A."/>
            <person name="Lutzoni F."/>
            <person name="Magnuson J."/>
            <person name="Mondo S."/>
            <person name="Nolan M."/>
            <person name="Ohm R."/>
            <person name="Pangilinan J."/>
            <person name="Park H.-J."/>
            <person name="Ramirez L."/>
            <person name="Alfaro M."/>
            <person name="Sun H."/>
            <person name="Tritt A."/>
            <person name="Yoshinaga Y."/>
            <person name="Zwiers L.-H."/>
            <person name="Turgeon B."/>
            <person name="Goodwin S."/>
            <person name="Spatafora J."/>
            <person name="Crous P."/>
            <person name="Grigoriev I."/>
        </authorList>
    </citation>
    <scope>NUCLEOTIDE SEQUENCE</scope>
    <source>
        <strain evidence="5">CBS 260.36</strain>
    </source>
</reference>
<protein>
    <submittedName>
        <fullName evidence="5">Dihydrodipicolinate synthetase</fullName>
    </submittedName>
</protein>
<feature type="active site" description="Schiff-base intermediate with substrate" evidence="2">
    <location>
        <position position="177"/>
    </location>
</feature>
<accession>A0A9P4IZU0</accession>
<dbReference type="InterPro" id="IPR013785">
    <property type="entry name" value="Aldolase_TIM"/>
</dbReference>
<dbReference type="Proteomes" id="UP000799439">
    <property type="component" value="Unassembled WGS sequence"/>
</dbReference>
<dbReference type="PRINTS" id="PR00146">
    <property type="entry name" value="DHPICSNTHASE"/>
</dbReference>
<comment type="similarity">
    <text evidence="1">Belongs to the DapA family.</text>
</comment>
<dbReference type="CDD" id="cd00408">
    <property type="entry name" value="DHDPS-like"/>
    <property type="match status" value="1"/>
</dbReference>
<evidence type="ECO:0000256" key="2">
    <source>
        <dbReference type="PIRSR" id="PIRSR001365-1"/>
    </source>
</evidence>
<proteinExistence type="inferred from homology"/>
<evidence type="ECO:0000256" key="4">
    <source>
        <dbReference type="SAM" id="MobiDB-lite"/>
    </source>
</evidence>
<dbReference type="EMBL" id="ML996085">
    <property type="protein sequence ID" value="KAF2152902.1"/>
    <property type="molecule type" value="Genomic_DNA"/>
</dbReference>
<evidence type="ECO:0000313" key="5">
    <source>
        <dbReference type="EMBL" id="KAF2152902.1"/>
    </source>
</evidence>
<dbReference type="AlphaFoldDB" id="A0A9P4IZU0"/>
<dbReference type="PANTHER" id="PTHR12128:SF47">
    <property type="entry name" value="DIHYDRODIPICOLINATE SYNTHASE-RELATED"/>
    <property type="match status" value="1"/>
</dbReference>
<dbReference type="Pfam" id="PF00701">
    <property type="entry name" value="DHDPS"/>
    <property type="match status" value="1"/>
</dbReference>
<sequence>MSTQRHRYSVPPSGCYVPAVTFYTPDAVQSLDLAAQKKYFRYLSTTGLRGIVVLGSNAETLLLTREERIALVETARAAVPKDYPLIAGIMGHSTAQVIEYAADAAEAGADYFLLLPCAYFGKQTTPAVIKSFFADIAPHLPRPTLIYNFPAVTNGVDLDSDIIADIARANDIYVGVKLTCGSVAKIARLAGTFPPERFAVFGGQSDFLVGGLAVGSSGCIAAFANIFPKSVARLYDLYASGRHAEARRLQHALALAEAPTKAGIANTKYAAAVYTAGPWAGVERAEEGARPRHPYKEPGKEEKEKIRRVMEPYRWLEDGKGKGKSEEYVERAQL</sequence>
<dbReference type="InterPro" id="IPR002220">
    <property type="entry name" value="DapA-like"/>
</dbReference>
<keyword evidence="1" id="KW-0456">Lyase</keyword>
<dbReference type="Gene3D" id="3.20.20.70">
    <property type="entry name" value="Aldolase class I"/>
    <property type="match status" value="1"/>
</dbReference>
<dbReference type="SUPFAM" id="SSF51569">
    <property type="entry name" value="Aldolase"/>
    <property type="match status" value="1"/>
</dbReference>
<feature type="binding site" evidence="3">
    <location>
        <position position="220"/>
    </location>
    <ligand>
        <name>pyruvate</name>
        <dbReference type="ChEBI" id="CHEBI:15361"/>
    </ligand>
</feature>
<feature type="active site" description="Proton donor/acceptor" evidence="2">
    <location>
        <position position="147"/>
    </location>
</feature>
<dbReference type="SMART" id="SM01130">
    <property type="entry name" value="DHDPS"/>
    <property type="match status" value="1"/>
</dbReference>
<dbReference type="OrthoDB" id="191315at2759"/>
<gene>
    <name evidence="5" type="ORF">K461DRAFT_267580</name>
</gene>
<name>A0A9P4IZU0_9PEZI</name>
<evidence type="ECO:0000256" key="3">
    <source>
        <dbReference type="PIRSR" id="PIRSR001365-2"/>
    </source>
</evidence>
<organism evidence="5 6">
    <name type="scientific">Myriangium duriaei CBS 260.36</name>
    <dbReference type="NCBI Taxonomy" id="1168546"/>
    <lineage>
        <taxon>Eukaryota</taxon>
        <taxon>Fungi</taxon>
        <taxon>Dikarya</taxon>
        <taxon>Ascomycota</taxon>
        <taxon>Pezizomycotina</taxon>
        <taxon>Dothideomycetes</taxon>
        <taxon>Dothideomycetidae</taxon>
        <taxon>Myriangiales</taxon>
        <taxon>Myriangiaceae</taxon>
        <taxon>Myriangium</taxon>
    </lineage>
</organism>
<feature type="region of interest" description="Disordered" evidence="4">
    <location>
        <begin position="285"/>
        <end position="304"/>
    </location>
</feature>
<dbReference type="PIRSF" id="PIRSF001365">
    <property type="entry name" value="DHDPS"/>
    <property type="match status" value="1"/>
</dbReference>
<evidence type="ECO:0000313" key="6">
    <source>
        <dbReference type="Proteomes" id="UP000799439"/>
    </source>
</evidence>
<keyword evidence="6" id="KW-1185">Reference proteome</keyword>
<dbReference type="GO" id="GO:0008840">
    <property type="term" value="F:4-hydroxy-tetrahydrodipicolinate synthase activity"/>
    <property type="evidence" value="ECO:0007669"/>
    <property type="project" value="TreeGrafter"/>
</dbReference>